<evidence type="ECO:0000313" key="3">
    <source>
        <dbReference type="Proteomes" id="UP000003671"/>
    </source>
</evidence>
<evidence type="ECO:0000313" key="2">
    <source>
        <dbReference type="EMBL" id="EEX70001.1"/>
    </source>
</evidence>
<gene>
    <name evidence="2" type="ORF">MITSMUL_03132</name>
</gene>
<accession>C9KJD5</accession>
<protein>
    <submittedName>
        <fullName evidence="2">Uncharacterized protein</fullName>
    </submittedName>
</protein>
<dbReference type="STRING" id="500635.MITSMUL_03132"/>
<feature type="transmembrane region" description="Helical" evidence="1">
    <location>
        <begin position="32"/>
        <end position="51"/>
    </location>
</feature>
<keyword evidence="1" id="KW-1133">Transmembrane helix</keyword>
<keyword evidence="3" id="KW-1185">Reference proteome</keyword>
<sequence length="62" mass="6542">MNNGALLILFGVLMAVVSLLCANSVQMFRATVCVMLLVANIGILALVAASFEVVDGDDEEKK</sequence>
<dbReference type="RefSeq" id="WP_005838997.1">
    <property type="nucleotide sequence ID" value="NZ_GG697141.2"/>
</dbReference>
<dbReference type="Proteomes" id="UP000003671">
    <property type="component" value="Unassembled WGS sequence"/>
</dbReference>
<dbReference type="HOGENOM" id="CLU_2899241_0_0_9"/>
<reference evidence="2" key="1">
    <citation type="submission" date="2009-09" db="EMBL/GenBank/DDBJ databases">
        <authorList>
            <person name="Weinstock G."/>
            <person name="Sodergren E."/>
            <person name="Clifton S."/>
            <person name="Fulton L."/>
            <person name="Fulton B."/>
            <person name="Courtney L."/>
            <person name="Fronick C."/>
            <person name="Harrison M."/>
            <person name="Strong C."/>
            <person name="Farmer C."/>
            <person name="Delahaunty K."/>
            <person name="Markovic C."/>
            <person name="Hall O."/>
            <person name="Minx P."/>
            <person name="Tomlinson C."/>
            <person name="Mitreva M."/>
            <person name="Nelson J."/>
            <person name="Hou S."/>
            <person name="Wollam A."/>
            <person name="Pepin K.H."/>
            <person name="Johnson M."/>
            <person name="Bhonagiri V."/>
            <person name="Nash W.E."/>
            <person name="Warren W."/>
            <person name="Chinwalla A."/>
            <person name="Mardis E.R."/>
            <person name="Wilson R.K."/>
        </authorList>
    </citation>
    <scope>NUCLEOTIDE SEQUENCE [LARGE SCALE GENOMIC DNA]</scope>
    <source>
        <strain evidence="2">DSM 20544</strain>
    </source>
</reference>
<proteinExistence type="predicted"/>
<feature type="transmembrane region" description="Helical" evidence="1">
    <location>
        <begin position="6"/>
        <end position="25"/>
    </location>
</feature>
<dbReference type="EMBL" id="ABWK02000001">
    <property type="protein sequence ID" value="EEX70001.1"/>
    <property type="molecule type" value="Genomic_DNA"/>
</dbReference>
<evidence type="ECO:0000256" key="1">
    <source>
        <dbReference type="SAM" id="Phobius"/>
    </source>
</evidence>
<keyword evidence="1" id="KW-0812">Transmembrane</keyword>
<name>C9KJD5_9FIRM</name>
<organism evidence="2 3">
    <name type="scientific">Mitsuokella multacida DSM 20544</name>
    <dbReference type="NCBI Taxonomy" id="500635"/>
    <lineage>
        <taxon>Bacteria</taxon>
        <taxon>Bacillati</taxon>
        <taxon>Bacillota</taxon>
        <taxon>Negativicutes</taxon>
        <taxon>Selenomonadales</taxon>
        <taxon>Selenomonadaceae</taxon>
        <taxon>Mitsuokella</taxon>
    </lineage>
</organism>
<keyword evidence="1" id="KW-0472">Membrane</keyword>
<dbReference type="GeneID" id="93480351"/>
<comment type="caution">
    <text evidence="2">The sequence shown here is derived from an EMBL/GenBank/DDBJ whole genome shotgun (WGS) entry which is preliminary data.</text>
</comment>
<dbReference type="AlphaFoldDB" id="C9KJD5"/>